<dbReference type="PANTHER" id="PTHR43065:SF10">
    <property type="entry name" value="PEROXIDE STRESS-ACTIVATED HISTIDINE KINASE MAK3"/>
    <property type="match status" value="1"/>
</dbReference>
<dbReference type="PROSITE" id="PS50112">
    <property type="entry name" value="PAS"/>
    <property type="match status" value="1"/>
</dbReference>
<comment type="catalytic activity">
    <reaction evidence="1">
        <text>ATP + protein L-histidine = ADP + protein N-phospho-L-histidine.</text>
        <dbReference type="EC" id="2.7.13.3"/>
    </reaction>
</comment>
<dbReference type="CDD" id="cd00082">
    <property type="entry name" value="HisKA"/>
    <property type="match status" value="1"/>
</dbReference>
<proteinExistence type="predicted"/>
<dbReference type="InterPro" id="IPR036890">
    <property type="entry name" value="HATPase_C_sf"/>
</dbReference>
<accession>A0A1M7C0X1</accession>
<evidence type="ECO:0000313" key="15">
    <source>
        <dbReference type="EMBL" id="SHL60489.1"/>
    </source>
</evidence>
<keyword evidence="9" id="KW-0175">Coiled coil</keyword>
<dbReference type="InterPro" id="IPR000014">
    <property type="entry name" value="PAS"/>
</dbReference>
<keyword evidence="4" id="KW-0808">Transferase</keyword>
<dbReference type="GO" id="GO:0000155">
    <property type="term" value="F:phosphorelay sensor kinase activity"/>
    <property type="evidence" value="ECO:0007669"/>
    <property type="project" value="InterPro"/>
</dbReference>
<evidence type="ECO:0000259" key="12">
    <source>
        <dbReference type="PROSITE" id="PS50112"/>
    </source>
</evidence>
<dbReference type="AlphaFoldDB" id="A0A1M7C0X1"/>
<dbReference type="GO" id="GO:0005524">
    <property type="term" value="F:ATP binding"/>
    <property type="evidence" value="ECO:0007669"/>
    <property type="project" value="UniProtKB-KW"/>
</dbReference>
<dbReference type="STRING" id="44933.SAMN05660971_00910"/>
<feature type="domain" description="PAS" evidence="12">
    <location>
        <begin position="29"/>
        <end position="84"/>
    </location>
</feature>
<evidence type="ECO:0000259" key="13">
    <source>
        <dbReference type="PROSITE" id="PS50113"/>
    </source>
</evidence>
<dbReference type="InterPro" id="IPR003661">
    <property type="entry name" value="HisK_dim/P_dom"/>
</dbReference>
<dbReference type="InterPro" id="IPR005467">
    <property type="entry name" value="His_kinase_dom"/>
</dbReference>
<dbReference type="Pfam" id="PF00512">
    <property type="entry name" value="HisKA"/>
    <property type="match status" value="1"/>
</dbReference>
<dbReference type="InterPro" id="IPR035965">
    <property type="entry name" value="PAS-like_dom_sf"/>
</dbReference>
<dbReference type="OrthoDB" id="1931120at2"/>
<dbReference type="EMBL" id="FRCA01000002">
    <property type="protein sequence ID" value="SHL60489.1"/>
    <property type="molecule type" value="Genomic_DNA"/>
</dbReference>
<feature type="domain" description="PAC" evidence="13">
    <location>
        <begin position="102"/>
        <end position="154"/>
    </location>
</feature>
<keyword evidence="17" id="KW-1185">Reference proteome</keyword>
<feature type="compositionally biased region" description="Basic and acidic residues" evidence="10">
    <location>
        <begin position="303"/>
        <end position="323"/>
    </location>
</feature>
<dbReference type="InterPro" id="IPR004358">
    <property type="entry name" value="Sig_transdc_His_kin-like_C"/>
</dbReference>
<dbReference type="Gene3D" id="3.30.450.20">
    <property type="entry name" value="PAS domain"/>
    <property type="match status" value="1"/>
</dbReference>
<dbReference type="PROSITE" id="PS50113">
    <property type="entry name" value="PAC"/>
    <property type="match status" value="1"/>
</dbReference>
<keyword evidence="3" id="KW-0597">Phosphoprotein</keyword>
<dbReference type="SMART" id="SM00091">
    <property type="entry name" value="PAS"/>
    <property type="match status" value="1"/>
</dbReference>
<dbReference type="SUPFAM" id="SSF47384">
    <property type="entry name" value="Homodimeric domain of signal transducing histidine kinase"/>
    <property type="match status" value="1"/>
</dbReference>
<dbReference type="EMBL" id="BJXU01000105">
    <property type="protein sequence ID" value="GEN24692.1"/>
    <property type="molecule type" value="Genomic_DNA"/>
</dbReference>
<evidence type="ECO:0000256" key="10">
    <source>
        <dbReference type="SAM" id="MobiDB-lite"/>
    </source>
</evidence>
<evidence type="ECO:0000313" key="14">
    <source>
        <dbReference type="EMBL" id="GEN24692.1"/>
    </source>
</evidence>
<dbReference type="SUPFAM" id="SSF55785">
    <property type="entry name" value="PYP-like sensor domain (PAS domain)"/>
    <property type="match status" value="1"/>
</dbReference>
<dbReference type="CDD" id="cd00130">
    <property type="entry name" value="PAS"/>
    <property type="match status" value="1"/>
</dbReference>
<evidence type="ECO:0000256" key="5">
    <source>
        <dbReference type="ARBA" id="ARBA00022741"/>
    </source>
</evidence>
<feature type="domain" description="Histidine kinase" evidence="11">
    <location>
        <begin position="174"/>
        <end position="440"/>
    </location>
</feature>
<dbReference type="Gene3D" id="3.30.565.10">
    <property type="entry name" value="Histidine kinase-like ATPase, C-terminal domain"/>
    <property type="match status" value="1"/>
</dbReference>
<dbReference type="SUPFAM" id="SSF55874">
    <property type="entry name" value="ATPase domain of HSP90 chaperone/DNA topoisomerase II/histidine kinase"/>
    <property type="match status" value="1"/>
</dbReference>
<evidence type="ECO:0000256" key="7">
    <source>
        <dbReference type="ARBA" id="ARBA00022840"/>
    </source>
</evidence>
<dbReference type="Proteomes" id="UP000184123">
    <property type="component" value="Unassembled WGS sequence"/>
</dbReference>
<keyword evidence="8" id="KW-0902">Two-component regulatory system</keyword>
<dbReference type="EC" id="2.7.13.3" evidence="2"/>
<name>A0A1M7C0X1_9GAMM</name>
<dbReference type="InterPro" id="IPR003594">
    <property type="entry name" value="HATPase_dom"/>
</dbReference>
<dbReference type="InterPro" id="IPR000700">
    <property type="entry name" value="PAS-assoc_C"/>
</dbReference>
<evidence type="ECO:0000256" key="3">
    <source>
        <dbReference type="ARBA" id="ARBA00022553"/>
    </source>
</evidence>
<keyword evidence="7" id="KW-0067">ATP-binding</keyword>
<dbReference type="PROSITE" id="PS50109">
    <property type="entry name" value="HIS_KIN"/>
    <property type="match status" value="1"/>
</dbReference>
<dbReference type="NCBIfam" id="TIGR00229">
    <property type="entry name" value="sensory_box"/>
    <property type="match status" value="1"/>
</dbReference>
<dbReference type="InterPro" id="IPR036097">
    <property type="entry name" value="HisK_dim/P_sf"/>
</dbReference>
<evidence type="ECO:0000256" key="6">
    <source>
        <dbReference type="ARBA" id="ARBA00022777"/>
    </source>
</evidence>
<dbReference type="Pfam" id="PF08447">
    <property type="entry name" value="PAS_3"/>
    <property type="match status" value="1"/>
</dbReference>
<sequence>MPDKPSPASVTDSQRIQALEERVRQLESEKQHFQWLAESTTDLISRHDQNGVFLYASRAARDLLGYDPEELIGVSAYDLFHPDDLRALLAKSPRIYYHEGFYQQTYRFRARSGHYVWFETTSRTRRATDGELIDILCVSRDVSRRLDAEAQTRRLQQQVAHANRRAMLGELASNIAHECNQPLATMSNYASGALMQLKRQPGQPASQLAIPLQRINDQIERLSARLRHIRQFVRNGDVRCQALDIGDILAAVRQLCQWQCEQQGVVLDISVDDDLPRVQADAIAMEQILVNLILNAEEACRRPANDDHRDHCSDNPDDLRQDDLPQDTEGRIQVCAWQLSAWEVAVDVRDNGPGITADQVDRVLAPLVASPRTPAPEQQVGLGLSISHSLAEAMGGNLVLVSAGSRSGDAEQCHETQGDETVERAGMTGAIFRVILPSTPDNALPRTMICHEP</sequence>
<feature type="region of interest" description="Disordered" evidence="10">
    <location>
        <begin position="303"/>
        <end position="325"/>
    </location>
</feature>
<protein>
    <recommendedName>
        <fullName evidence="2">histidine kinase</fullName>
        <ecNumber evidence="2">2.7.13.3</ecNumber>
    </recommendedName>
</protein>
<evidence type="ECO:0000256" key="4">
    <source>
        <dbReference type="ARBA" id="ARBA00022679"/>
    </source>
</evidence>
<evidence type="ECO:0000256" key="8">
    <source>
        <dbReference type="ARBA" id="ARBA00023012"/>
    </source>
</evidence>
<evidence type="ECO:0000313" key="16">
    <source>
        <dbReference type="Proteomes" id="UP000184123"/>
    </source>
</evidence>
<reference evidence="15 16" key="1">
    <citation type="submission" date="2016-11" db="EMBL/GenBank/DDBJ databases">
        <authorList>
            <person name="Jaros S."/>
            <person name="Januszkiewicz K."/>
            <person name="Wedrychowicz H."/>
        </authorList>
    </citation>
    <scope>NUCLEOTIDE SEQUENCE [LARGE SCALE GENOMIC DNA]</scope>
    <source>
        <strain evidence="15 16">DSM 4740</strain>
    </source>
</reference>
<evidence type="ECO:0000313" key="17">
    <source>
        <dbReference type="Proteomes" id="UP000321726"/>
    </source>
</evidence>
<dbReference type="Gene3D" id="1.10.287.130">
    <property type="match status" value="1"/>
</dbReference>
<reference evidence="14 17" key="2">
    <citation type="submission" date="2019-07" db="EMBL/GenBank/DDBJ databases">
        <title>Whole genome shotgun sequence of Halomonas cupida NBRC 102219.</title>
        <authorList>
            <person name="Hosoyama A."/>
            <person name="Uohara A."/>
            <person name="Ohji S."/>
            <person name="Ichikawa N."/>
        </authorList>
    </citation>
    <scope>NUCLEOTIDE SEQUENCE [LARGE SCALE GENOMIC DNA]</scope>
    <source>
        <strain evidence="14 17">NBRC 102219</strain>
    </source>
</reference>
<dbReference type="InterPro" id="IPR001610">
    <property type="entry name" value="PAC"/>
</dbReference>
<dbReference type="Pfam" id="PF02518">
    <property type="entry name" value="HATPase_c"/>
    <property type="match status" value="1"/>
</dbReference>
<evidence type="ECO:0000256" key="9">
    <source>
        <dbReference type="SAM" id="Coils"/>
    </source>
</evidence>
<dbReference type="PANTHER" id="PTHR43065">
    <property type="entry name" value="SENSOR HISTIDINE KINASE"/>
    <property type="match status" value="1"/>
</dbReference>
<dbReference type="SMART" id="SM00086">
    <property type="entry name" value="PAC"/>
    <property type="match status" value="1"/>
</dbReference>
<feature type="coiled-coil region" evidence="9">
    <location>
        <begin position="9"/>
        <end position="36"/>
    </location>
</feature>
<dbReference type="SMART" id="SM00388">
    <property type="entry name" value="HisKA"/>
    <property type="match status" value="1"/>
</dbReference>
<evidence type="ECO:0000259" key="11">
    <source>
        <dbReference type="PROSITE" id="PS50109"/>
    </source>
</evidence>
<keyword evidence="5" id="KW-0547">Nucleotide-binding</keyword>
<dbReference type="SMART" id="SM00387">
    <property type="entry name" value="HATPase_c"/>
    <property type="match status" value="1"/>
</dbReference>
<gene>
    <name evidence="14" type="ORF">HCU01_26410</name>
    <name evidence="15" type="ORF">SAMN05660971_00910</name>
</gene>
<dbReference type="RefSeq" id="WP_073433860.1">
    <property type="nucleotide sequence ID" value="NZ_BJXU01000105.1"/>
</dbReference>
<dbReference type="Proteomes" id="UP000321726">
    <property type="component" value="Unassembled WGS sequence"/>
</dbReference>
<organism evidence="15 16">
    <name type="scientific">Halomonas cupida</name>
    <dbReference type="NCBI Taxonomy" id="44933"/>
    <lineage>
        <taxon>Bacteria</taxon>
        <taxon>Pseudomonadati</taxon>
        <taxon>Pseudomonadota</taxon>
        <taxon>Gammaproteobacteria</taxon>
        <taxon>Oceanospirillales</taxon>
        <taxon>Halomonadaceae</taxon>
        <taxon>Halomonas</taxon>
    </lineage>
</organism>
<evidence type="ECO:0000256" key="1">
    <source>
        <dbReference type="ARBA" id="ARBA00000085"/>
    </source>
</evidence>
<dbReference type="PRINTS" id="PR00344">
    <property type="entry name" value="BCTRLSENSOR"/>
</dbReference>
<dbReference type="InterPro" id="IPR013655">
    <property type="entry name" value="PAS_fold_3"/>
</dbReference>
<keyword evidence="6" id="KW-0418">Kinase</keyword>
<evidence type="ECO:0000256" key="2">
    <source>
        <dbReference type="ARBA" id="ARBA00012438"/>
    </source>
</evidence>